<dbReference type="Gene3D" id="3.40.50.300">
    <property type="entry name" value="P-loop containing nucleotide triphosphate hydrolases"/>
    <property type="match status" value="1"/>
</dbReference>
<dbReference type="PANTHER" id="PTHR43603">
    <property type="entry name" value="COBW DOMAIN-CONTAINING PROTEIN DDB_G0274527"/>
    <property type="match status" value="1"/>
</dbReference>
<dbReference type="InterPro" id="IPR011629">
    <property type="entry name" value="CobW-like_C"/>
</dbReference>
<protein>
    <submittedName>
        <fullName evidence="2">GTP-binding protein</fullName>
    </submittedName>
</protein>
<dbReference type="PANTHER" id="PTHR43603:SF1">
    <property type="entry name" value="ZINC-REGULATED GTPASE METALLOPROTEIN ACTIVATOR 1"/>
    <property type="match status" value="1"/>
</dbReference>
<dbReference type="Pfam" id="PF07683">
    <property type="entry name" value="CobW_C"/>
    <property type="match status" value="1"/>
</dbReference>
<evidence type="ECO:0000313" key="3">
    <source>
        <dbReference type="Proteomes" id="UP001596306"/>
    </source>
</evidence>
<dbReference type="EMBL" id="JBHSTP010000003">
    <property type="protein sequence ID" value="MFC6357119.1"/>
    <property type="molecule type" value="Genomic_DNA"/>
</dbReference>
<dbReference type="Proteomes" id="UP001596306">
    <property type="component" value="Unassembled WGS sequence"/>
</dbReference>
<evidence type="ECO:0000313" key="2">
    <source>
        <dbReference type="EMBL" id="MFC6357119.1"/>
    </source>
</evidence>
<dbReference type="RefSeq" id="WP_386732592.1">
    <property type="nucleotide sequence ID" value="NZ_JBHSTP010000003.1"/>
</dbReference>
<dbReference type="InterPro" id="IPR027417">
    <property type="entry name" value="P-loop_NTPase"/>
</dbReference>
<dbReference type="SMART" id="SM00833">
    <property type="entry name" value="CobW_C"/>
    <property type="match status" value="1"/>
</dbReference>
<sequence>MKPRVDVSVVLGMCGPERSRSATMLARRERRVLIGASGYRTSAEHAEHVRTSLLGFAATPNLSVVVEFPSDARPTDVIGLLLAEDNFPGLDIRLTSILTVVDASHIRNDFEDEEYVVADRVDSSSESDVVQVARASFVIDQIEHASVLALVNWSAMRRGDLTALMALLSHLNPTARITLDRKTVSRVPDGGQAPISKESETPGWVRLLNDSFEPRLADPRVSAFHYEQLRPLHPARLIRMLDTEVEQGVHGTVIRSAGFCSFATRPGVIARWDHIGSMISFEPLERVTGDELLAIGQDLAFIGMDLDRPGLTAALDACALTDAEFTLGSRHWATFYDPLPRWNLIVRPR</sequence>
<feature type="domain" description="CobW C-terminal" evidence="1">
    <location>
        <begin position="221"/>
        <end position="319"/>
    </location>
</feature>
<accession>A0ABW1VGT4</accession>
<reference evidence="3" key="1">
    <citation type="journal article" date="2019" name="Int. J. Syst. Evol. Microbiol.">
        <title>The Global Catalogue of Microorganisms (GCM) 10K type strain sequencing project: providing services to taxonomists for standard genome sequencing and annotation.</title>
        <authorList>
            <consortium name="The Broad Institute Genomics Platform"/>
            <consortium name="The Broad Institute Genome Sequencing Center for Infectious Disease"/>
            <person name="Wu L."/>
            <person name="Ma J."/>
        </authorList>
    </citation>
    <scope>NUCLEOTIDE SEQUENCE [LARGE SCALE GENOMIC DNA]</scope>
    <source>
        <strain evidence="3">CCUG 43304</strain>
    </source>
</reference>
<dbReference type="SUPFAM" id="SSF90002">
    <property type="entry name" value="Hypothetical protein YjiA, C-terminal domain"/>
    <property type="match status" value="1"/>
</dbReference>
<gene>
    <name evidence="2" type="ORF">ACFQB0_13490</name>
</gene>
<proteinExistence type="predicted"/>
<evidence type="ECO:0000259" key="1">
    <source>
        <dbReference type="SMART" id="SM00833"/>
    </source>
</evidence>
<comment type="caution">
    <text evidence="2">The sequence shown here is derived from an EMBL/GenBank/DDBJ whole genome shotgun (WGS) entry which is preliminary data.</text>
</comment>
<name>A0ABW1VGT4_9MICO</name>
<keyword evidence="3" id="KW-1185">Reference proteome</keyword>
<dbReference type="InterPro" id="IPR051927">
    <property type="entry name" value="Zn_Chap_cDPG_Synth"/>
</dbReference>
<organism evidence="2 3">
    <name type="scientific">Luethyella okanaganae</name>
    <dbReference type="NCBI Taxonomy" id="69372"/>
    <lineage>
        <taxon>Bacteria</taxon>
        <taxon>Bacillati</taxon>
        <taxon>Actinomycetota</taxon>
        <taxon>Actinomycetes</taxon>
        <taxon>Micrococcales</taxon>
        <taxon>Microbacteriaceae</taxon>
        <taxon>Luethyella</taxon>
    </lineage>
</organism>